<accession>A0A0W8F610</accession>
<evidence type="ECO:0000313" key="1">
    <source>
        <dbReference type="EMBL" id="KUG16297.1"/>
    </source>
</evidence>
<comment type="caution">
    <text evidence="1">The sequence shown here is derived from an EMBL/GenBank/DDBJ whole genome shotgun (WGS) entry which is preliminary data.</text>
</comment>
<organism evidence="1">
    <name type="scientific">hydrocarbon metagenome</name>
    <dbReference type="NCBI Taxonomy" id="938273"/>
    <lineage>
        <taxon>unclassified sequences</taxon>
        <taxon>metagenomes</taxon>
        <taxon>ecological metagenomes</taxon>
    </lineage>
</organism>
<dbReference type="EMBL" id="LNQE01001503">
    <property type="protein sequence ID" value="KUG16297.1"/>
    <property type="molecule type" value="Genomic_DNA"/>
</dbReference>
<gene>
    <name evidence="1" type="ORF">ASZ90_013969</name>
</gene>
<proteinExistence type="predicted"/>
<name>A0A0W8F610_9ZZZZ</name>
<reference evidence="1" key="1">
    <citation type="journal article" date="2015" name="Proc. Natl. Acad. Sci. U.S.A.">
        <title>Networks of energetic and metabolic interactions define dynamics in microbial communities.</title>
        <authorList>
            <person name="Embree M."/>
            <person name="Liu J.K."/>
            <person name="Al-Bassam M.M."/>
            <person name="Zengler K."/>
        </authorList>
    </citation>
    <scope>NUCLEOTIDE SEQUENCE</scope>
</reference>
<dbReference type="AlphaFoldDB" id="A0A0W8F610"/>
<sequence length="39" mass="4571">MIAFCMQRRDFALHCVMVDPFSAMEWSIEGLILLAIVRR</sequence>
<protein>
    <submittedName>
        <fullName evidence="1">Uncharacterized protein</fullName>
    </submittedName>
</protein>